<evidence type="ECO:0000313" key="2">
    <source>
        <dbReference type="EMBL" id="ODQ44861.1"/>
    </source>
</evidence>
<dbReference type="Proteomes" id="UP000094455">
    <property type="component" value="Unassembled WGS sequence"/>
</dbReference>
<dbReference type="RefSeq" id="XP_019015974.1">
    <property type="nucleotide sequence ID" value="XM_019164549.1"/>
</dbReference>
<evidence type="ECO:0000313" key="3">
    <source>
        <dbReference type="Proteomes" id="UP000094455"/>
    </source>
</evidence>
<dbReference type="Pfam" id="PF00702">
    <property type="entry name" value="Hydrolase"/>
    <property type="match status" value="1"/>
</dbReference>
<feature type="compositionally biased region" description="Polar residues" evidence="1">
    <location>
        <begin position="1"/>
        <end position="21"/>
    </location>
</feature>
<organism evidence="2 3">
    <name type="scientific">Pichia membranifaciens NRRL Y-2026</name>
    <dbReference type="NCBI Taxonomy" id="763406"/>
    <lineage>
        <taxon>Eukaryota</taxon>
        <taxon>Fungi</taxon>
        <taxon>Dikarya</taxon>
        <taxon>Ascomycota</taxon>
        <taxon>Saccharomycotina</taxon>
        <taxon>Pichiomycetes</taxon>
        <taxon>Pichiales</taxon>
        <taxon>Pichiaceae</taxon>
        <taxon>Pichia</taxon>
    </lineage>
</organism>
<dbReference type="GO" id="GO:0009166">
    <property type="term" value="P:nucleotide catabolic process"/>
    <property type="evidence" value="ECO:0007669"/>
    <property type="project" value="TreeGrafter"/>
</dbReference>
<gene>
    <name evidence="2" type="ORF">PICMEDRAFT_73672</name>
</gene>
<dbReference type="SFLD" id="SFLDG01132">
    <property type="entry name" value="C1.5.3:_5'-Nucleotidase_Like"/>
    <property type="match status" value="1"/>
</dbReference>
<keyword evidence="3" id="KW-1185">Reference proteome</keyword>
<dbReference type="AlphaFoldDB" id="A0A1E3NFE5"/>
<dbReference type="Gene3D" id="1.10.150.450">
    <property type="match status" value="1"/>
</dbReference>
<accession>A0A1E3NFE5</accession>
<dbReference type="EMBL" id="KV454005">
    <property type="protein sequence ID" value="ODQ44861.1"/>
    <property type="molecule type" value="Genomic_DNA"/>
</dbReference>
<dbReference type="InterPro" id="IPR036412">
    <property type="entry name" value="HAD-like_sf"/>
</dbReference>
<dbReference type="NCBIfam" id="TIGR01993">
    <property type="entry name" value="Pyr-5-nucltdase"/>
    <property type="match status" value="1"/>
</dbReference>
<dbReference type="GO" id="GO:0008252">
    <property type="term" value="F:nucleotidase activity"/>
    <property type="evidence" value="ECO:0007669"/>
    <property type="project" value="TreeGrafter"/>
</dbReference>
<proteinExistence type="predicted"/>
<dbReference type="InterPro" id="IPR052791">
    <property type="entry name" value="SSM1_domain"/>
</dbReference>
<dbReference type="InterPro" id="IPR010237">
    <property type="entry name" value="Pyr-5-nucltdase"/>
</dbReference>
<sequence length="335" mass="38344">MYAAANQTPVQAQGKTASETGTEGADSLKPCASSAELDKLDDDDLKEREILILGRESRSHLSLVSENSAENRRLAAEVRSLQQNLPAVTLTYPDSSLRSPAPPVSADGKIFYFDIDNCLYRRSTRIHDLMQIYIHRYFKKHLHLNDKEAHQLHMSYYKQYGLALEGLVRLHKVDAMEYNRVVDDALPLDKILTPNPKLRQLLLDMKRSGKVERLWLFTNAYKNHALRVIHLLGLGDLFDGLSYCDYNEFPLICKPMELAFEKVFKESGAVSKKNIYFVDDSEINVKAARRFDWGKIIQYVELNSDLPDDLNAYPALDIHIIRSILDLRKVCPELF</sequence>
<feature type="region of interest" description="Disordered" evidence="1">
    <location>
        <begin position="1"/>
        <end position="36"/>
    </location>
</feature>
<name>A0A1E3NFE5_9ASCO</name>
<dbReference type="InterPro" id="IPR023214">
    <property type="entry name" value="HAD_sf"/>
</dbReference>
<dbReference type="PANTHER" id="PTHR47438">
    <property type="entry name" value="PHOSPHATE METABOLISM PROTEIN 8-RELATED"/>
    <property type="match status" value="1"/>
</dbReference>
<dbReference type="SFLD" id="SFLDG01129">
    <property type="entry name" value="C1.5:_HAD__Beta-PGM__Phosphata"/>
    <property type="match status" value="1"/>
</dbReference>
<dbReference type="STRING" id="763406.A0A1E3NFE5"/>
<evidence type="ECO:0000256" key="1">
    <source>
        <dbReference type="SAM" id="MobiDB-lite"/>
    </source>
</evidence>
<reference evidence="2 3" key="1">
    <citation type="journal article" date="2016" name="Proc. Natl. Acad. Sci. U.S.A.">
        <title>Comparative genomics of biotechnologically important yeasts.</title>
        <authorList>
            <person name="Riley R."/>
            <person name="Haridas S."/>
            <person name="Wolfe K.H."/>
            <person name="Lopes M.R."/>
            <person name="Hittinger C.T."/>
            <person name="Goeker M."/>
            <person name="Salamov A.A."/>
            <person name="Wisecaver J.H."/>
            <person name="Long T.M."/>
            <person name="Calvey C.H."/>
            <person name="Aerts A.L."/>
            <person name="Barry K.W."/>
            <person name="Choi C."/>
            <person name="Clum A."/>
            <person name="Coughlan A.Y."/>
            <person name="Deshpande S."/>
            <person name="Douglass A.P."/>
            <person name="Hanson S.J."/>
            <person name="Klenk H.-P."/>
            <person name="LaButti K.M."/>
            <person name="Lapidus A."/>
            <person name="Lindquist E.A."/>
            <person name="Lipzen A.M."/>
            <person name="Meier-Kolthoff J.P."/>
            <person name="Ohm R.A."/>
            <person name="Otillar R.P."/>
            <person name="Pangilinan J.L."/>
            <person name="Peng Y."/>
            <person name="Rokas A."/>
            <person name="Rosa C.A."/>
            <person name="Scheuner C."/>
            <person name="Sibirny A.A."/>
            <person name="Slot J.C."/>
            <person name="Stielow J.B."/>
            <person name="Sun H."/>
            <person name="Kurtzman C.P."/>
            <person name="Blackwell M."/>
            <person name="Grigoriev I.V."/>
            <person name="Jeffries T.W."/>
        </authorList>
    </citation>
    <scope>NUCLEOTIDE SEQUENCE [LARGE SCALE GENOMIC DNA]</scope>
    <source>
        <strain evidence="2 3">NRRL Y-2026</strain>
    </source>
</reference>
<dbReference type="SUPFAM" id="SSF56784">
    <property type="entry name" value="HAD-like"/>
    <property type="match status" value="1"/>
</dbReference>
<dbReference type="InterPro" id="IPR006439">
    <property type="entry name" value="HAD-SF_hydro_IA"/>
</dbReference>
<dbReference type="NCBIfam" id="TIGR01509">
    <property type="entry name" value="HAD-SF-IA-v3"/>
    <property type="match status" value="1"/>
</dbReference>
<protein>
    <recommendedName>
        <fullName evidence="4">Pyrimidine 5'-nucleotidase</fullName>
    </recommendedName>
</protein>
<dbReference type="GeneID" id="30181236"/>
<dbReference type="Gene3D" id="3.40.50.1000">
    <property type="entry name" value="HAD superfamily/HAD-like"/>
    <property type="match status" value="1"/>
</dbReference>
<evidence type="ECO:0008006" key="4">
    <source>
        <dbReference type="Google" id="ProtNLM"/>
    </source>
</evidence>
<dbReference type="SFLD" id="SFLDS00003">
    <property type="entry name" value="Haloacid_Dehalogenase"/>
    <property type="match status" value="1"/>
</dbReference>
<dbReference type="FunFam" id="1.10.150.450:FF:000001">
    <property type="entry name" value="SDT1p Pyrimidine nucleotidase"/>
    <property type="match status" value="1"/>
</dbReference>
<dbReference type="OrthoDB" id="1065058at2759"/>
<dbReference type="PANTHER" id="PTHR47438:SF1">
    <property type="entry name" value="PHOSPHATE METABOLISM PROTEIN 8-RELATED"/>
    <property type="match status" value="1"/>
</dbReference>
<dbReference type="GO" id="GO:0006206">
    <property type="term" value="P:pyrimidine nucleobase metabolic process"/>
    <property type="evidence" value="ECO:0007669"/>
    <property type="project" value="TreeGrafter"/>
</dbReference>